<dbReference type="AlphaFoldDB" id="A0A2I1R4L4"/>
<gene>
    <name evidence="2" type="ORF">CYJ73_18120</name>
</gene>
<name>A0A2I1R4L4_9ACTN</name>
<accession>A0A2I1R4L4</accession>
<evidence type="ECO:0000313" key="3">
    <source>
        <dbReference type="Proteomes" id="UP000234662"/>
    </source>
</evidence>
<evidence type="ECO:0000256" key="1">
    <source>
        <dbReference type="SAM" id="MobiDB-lite"/>
    </source>
</evidence>
<reference evidence="2 3" key="1">
    <citation type="submission" date="2017-12" db="EMBL/GenBank/DDBJ databases">
        <title>Phylogenetic diversity of female urinary microbiome.</title>
        <authorList>
            <person name="Thomas-White K."/>
            <person name="Wolfe A.J."/>
        </authorList>
    </citation>
    <scope>NUCLEOTIDE SEQUENCE [LARGE SCALE GENOMIC DNA]</scope>
    <source>
        <strain evidence="2 3">UMB0777</strain>
    </source>
</reference>
<organism evidence="2 3">
    <name type="scientific">Gordonia terrae</name>
    <dbReference type="NCBI Taxonomy" id="2055"/>
    <lineage>
        <taxon>Bacteria</taxon>
        <taxon>Bacillati</taxon>
        <taxon>Actinomycetota</taxon>
        <taxon>Actinomycetes</taxon>
        <taxon>Mycobacteriales</taxon>
        <taxon>Gordoniaceae</taxon>
        <taxon>Gordonia</taxon>
    </lineage>
</organism>
<dbReference type="EMBL" id="PKJC01000016">
    <property type="protein sequence ID" value="PKZ64066.1"/>
    <property type="molecule type" value="Genomic_DNA"/>
</dbReference>
<feature type="compositionally biased region" description="Polar residues" evidence="1">
    <location>
        <begin position="114"/>
        <end position="135"/>
    </location>
</feature>
<feature type="region of interest" description="Disordered" evidence="1">
    <location>
        <begin position="109"/>
        <end position="147"/>
    </location>
</feature>
<dbReference type="Proteomes" id="UP000234662">
    <property type="component" value="Unassembled WGS sequence"/>
</dbReference>
<dbReference type="Pfam" id="PF08310">
    <property type="entry name" value="LGFP"/>
    <property type="match status" value="1"/>
</dbReference>
<dbReference type="InterPro" id="IPR013207">
    <property type="entry name" value="LGFP"/>
</dbReference>
<evidence type="ECO:0000313" key="2">
    <source>
        <dbReference type="EMBL" id="PKZ64066.1"/>
    </source>
</evidence>
<comment type="caution">
    <text evidence="2">The sequence shown here is derived from an EMBL/GenBank/DDBJ whole genome shotgun (WGS) entry which is preliminary data.</text>
</comment>
<protein>
    <submittedName>
        <fullName evidence="2">Uncharacterized protein</fullName>
    </submittedName>
</protein>
<proteinExistence type="predicted"/>
<sequence length="147" mass="15168">MCGSDAGRGRARCRGSTTSSLKVGASRGAHALVVGAAADAESISTDVEATACGLEAQCGYLAYPDSDEIVTPDGKGRFNSFQNGSFTPQLAHILSTNLLWTFGRMLDMKPESGVSPSPHRSSTASTTRSLGSSPKCSAIRGSAVDRP</sequence>